<name>A0A1E8EV09_9CLOT</name>
<dbReference type="EMBL" id="LZFO01000061">
    <property type="protein sequence ID" value="OFH98062.1"/>
    <property type="molecule type" value="Genomic_DNA"/>
</dbReference>
<evidence type="ECO:0000256" key="10">
    <source>
        <dbReference type="ARBA" id="ARBA00023014"/>
    </source>
</evidence>
<comment type="caution">
    <text evidence="13">The sequence shown here is derived from an EMBL/GenBank/DDBJ whole genome shotgun (WGS) entry which is preliminary data.</text>
</comment>
<dbReference type="Gene3D" id="3.40.50.10800">
    <property type="entry name" value="NadA-like"/>
    <property type="match status" value="3"/>
</dbReference>
<evidence type="ECO:0000256" key="5">
    <source>
        <dbReference type="ARBA" id="ARBA00022485"/>
    </source>
</evidence>
<sequence length="137" mass="15903">MWQGFCPVHRQINEEKIRELKKSSPDIEFLVHPEAEKVVRDQADFIGSTGDIIKYATNSSNKRFFIGTEEGIMHVLKKKNPDKEFITFKNIVCHDMKKITLEHVYNALCTGKHQININENVRKKAYDALNNMLLLSK</sequence>
<comment type="pathway">
    <text evidence="3">Cofactor biosynthesis; NAD(+) biosynthesis; quinolinate from iminoaspartate: step 1/1.</text>
</comment>
<reference evidence="13 14" key="1">
    <citation type="submission" date="2016-06" db="EMBL/GenBank/DDBJ databases">
        <title>Genome sequence of Clostridium acetireducens DSM 10703.</title>
        <authorList>
            <person name="Poehlein A."/>
            <person name="Fluechter S."/>
            <person name="Duerre P."/>
            <person name="Daniel R."/>
        </authorList>
    </citation>
    <scope>NUCLEOTIDE SEQUENCE [LARGE SCALE GENOMIC DNA]</scope>
    <source>
        <strain evidence="13 14">DSM 10703</strain>
    </source>
</reference>
<dbReference type="UniPathway" id="UPA00253">
    <property type="reaction ID" value="UER00327"/>
</dbReference>
<dbReference type="InterPro" id="IPR003473">
    <property type="entry name" value="NadA"/>
</dbReference>
<evidence type="ECO:0000313" key="13">
    <source>
        <dbReference type="EMBL" id="OFH98062.1"/>
    </source>
</evidence>
<evidence type="ECO:0000256" key="1">
    <source>
        <dbReference type="ARBA" id="ARBA00001966"/>
    </source>
</evidence>
<keyword evidence="9" id="KW-0408">Iron</keyword>
<evidence type="ECO:0000256" key="8">
    <source>
        <dbReference type="ARBA" id="ARBA00022723"/>
    </source>
</evidence>
<dbReference type="GO" id="GO:0005829">
    <property type="term" value="C:cytosol"/>
    <property type="evidence" value="ECO:0007669"/>
    <property type="project" value="TreeGrafter"/>
</dbReference>
<dbReference type="GO" id="GO:0046872">
    <property type="term" value="F:metal ion binding"/>
    <property type="evidence" value="ECO:0007669"/>
    <property type="project" value="UniProtKB-KW"/>
</dbReference>
<dbReference type="SUPFAM" id="SSF142754">
    <property type="entry name" value="NadA-like"/>
    <property type="match status" value="1"/>
</dbReference>
<keyword evidence="8" id="KW-0479">Metal-binding</keyword>
<dbReference type="FunFam" id="3.40.50.10800:FF:000001">
    <property type="entry name" value="Quinolinate synthase A"/>
    <property type="match status" value="1"/>
</dbReference>
<dbReference type="GO" id="GO:0034628">
    <property type="term" value="P:'de novo' NAD+ biosynthetic process from L-aspartate"/>
    <property type="evidence" value="ECO:0007669"/>
    <property type="project" value="TreeGrafter"/>
</dbReference>
<evidence type="ECO:0000256" key="7">
    <source>
        <dbReference type="ARBA" id="ARBA00022679"/>
    </source>
</evidence>
<keyword evidence="6" id="KW-0662">Pyridine nucleotide biosynthesis</keyword>
<comment type="function">
    <text evidence="2">Catalyzes the condensation of iminoaspartate with dihydroxyacetone phosphate to form quinolinate.</text>
</comment>
<evidence type="ECO:0000256" key="3">
    <source>
        <dbReference type="ARBA" id="ARBA00005065"/>
    </source>
</evidence>
<gene>
    <name evidence="13" type="primary">nadA</name>
    <name evidence="13" type="ORF">CLOACE_22660</name>
</gene>
<evidence type="ECO:0000313" key="14">
    <source>
        <dbReference type="Proteomes" id="UP000175744"/>
    </source>
</evidence>
<dbReference type="PANTHER" id="PTHR30573:SF0">
    <property type="entry name" value="QUINOLINATE SYNTHASE, CHLOROPLASTIC"/>
    <property type="match status" value="1"/>
</dbReference>
<dbReference type="GO" id="GO:0008987">
    <property type="term" value="F:quinolinate synthetase A activity"/>
    <property type="evidence" value="ECO:0007669"/>
    <property type="project" value="InterPro"/>
</dbReference>
<evidence type="ECO:0000256" key="12">
    <source>
        <dbReference type="ARBA" id="ARBA00073059"/>
    </source>
</evidence>
<evidence type="ECO:0000256" key="6">
    <source>
        <dbReference type="ARBA" id="ARBA00022642"/>
    </source>
</evidence>
<dbReference type="EC" id="2.5.1.72" evidence="4"/>
<proteinExistence type="predicted"/>
<dbReference type="GO" id="GO:0051539">
    <property type="term" value="F:4 iron, 4 sulfur cluster binding"/>
    <property type="evidence" value="ECO:0007669"/>
    <property type="project" value="UniProtKB-KW"/>
</dbReference>
<keyword evidence="7 13" id="KW-0808">Transferase</keyword>
<dbReference type="Proteomes" id="UP000175744">
    <property type="component" value="Unassembled WGS sequence"/>
</dbReference>
<evidence type="ECO:0000256" key="9">
    <source>
        <dbReference type="ARBA" id="ARBA00023004"/>
    </source>
</evidence>
<accession>A0A1E8EV09</accession>
<dbReference type="PATRIC" id="fig|1121290.3.peg.2290"/>
<evidence type="ECO:0000256" key="11">
    <source>
        <dbReference type="ARBA" id="ARBA00050125"/>
    </source>
</evidence>
<keyword evidence="14" id="KW-1185">Reference proteome</keyword>
<dbReference type="PANTHER" id="PTHR30573">
    <property type="entry name" value="QUINOLINATE SYNTHETASE A"/>
    <property type="match status" value="1"/>
</dbReference>
<dbReference type="AlphaFoldDB" id="A0A1E8EV09"/>
<keyword evidence="10" id="KW-0411">Iron-sulfur</keyword>
<dbReference type="STRING" id="1121290.CLAOCE_22660"/>
<dbReference type="Pfam" id="PF02445">
    <property type="entry name" value="NadA"/>
    <property type="match status" value="1"/>
</dbReference>
<evidence type="ECO:0000256" key="2">
    <source>
        <dbReference type="ARBA" id="ARBA00003791"/>
    </source>
</evidence>
<comment type="cofactor">
    <cofactor evidence="1">
        <name>[4Fe-4S] cluster</name>
        <dbReference type="ChEBI" id="CHEBI:49883"/>
    </cofactor>
</comment>
<protein>
    <recommendedName>
        <fullName evidence="12">Quinolinate synthase</fullName>
        <ecNumber evidence="4">2.5.1.72</ecNumber>
    </recommendedName>
</protein>
<dbReference type="InterPro" id="IPR036094">
    <property type="entry name" value="NadA_sf"/>
</dbReference>
<organism evidence="13 14">
    <name type="scientific">Clostridium acetireducens DSM 10703</name>
    <dbReference type="NCBI Taxonomy" id="1121290"/>
    <lineage>
        <taxon>Bacteria</taxon>
        <taxon>Bacillati</taxon>
        <taxon>Bacillota</taxon>
        <taxon>Clostridia</taxon>
        <taxon>Eubacteriales</taxon>
        <taxon>Clostridiaceae</taxon>
        <taxon>Clostridium</taxon>
    </lineage>
</organism>
<comment type="catalytic activity">
    <reaction evidence="11">
        <text>iminosuccinate + dihydroxyacetone phosphate = quinolinate + phosphate + 2 H2O + H(+)</text>
        <dbReference type="Rhea" id="RHEA:25888"/>
        <dbReference type="ChEBI" id="CHEBI:15377"/>
        <dbReference type="ChEBI" id="CHEBI:15378"/>
        <dbReference type="ChEBI" id="CHEBI:29959"/>
        <dbReference type="ChEBI" id="CHEBI:43474"/>
        <dbReference type="ChEBI" id="CHEBI:57642"/>
        <dbReference type="ChEBI" id="CHEBI:77875"/>
        <dbReference type="EC" id="2.5.1.72"/>
    </reaction>
    <physiologicalReaction direction="left-to-right" evidence="11">
        <dbReference type="Rhea" id="RHEA:25889"/>
    </physiologicalReaction>
</comment>
<keyword evidence="5" id="KW-0004">4Fe-4S</keyword>
<evidence type="ECO:0000256" key="4">
    <source>
        <dbReference type="ARBA" id="ARBA00012669"/>
    </source>
</evidence>